<feature type="region of interest" description="Disordered" evidence="1">
    <location>
        <begin position="1"/>
        <end position="21"/>
    </location>
</feature>
<organism evidence="2 3">
    <name type="scientific">Hypholoma sublateritium (strain FD-334 SS-4)</name>
    <dbReference type="NCBI Taxonomy" id="945553"/>
    <lineage>
        <taxon>Eukaryota</taxon>
        <taxon>Fungi</taxon>
        <taxon>Dikarya</taxon>
        <taxon>Basidiomycota</taxon>
        <taxon>Agaricomycotina</taxon>
        <taxon>Agaricomycetes</taxon>
        <taxon>Agaricomycetidae</taxon>
        <taxon>Agaricales</taxon>
        <taxon>Agaricineae</taxon>
        <taxon>Strophariaceae</taxon>
        <taxon>Hypholoma</taxon>
    </lineage>
</organism>
<accession>A0A0D2PUB6</accession>
<dbReference type="PANTHER" id="PTHR42085">
    <property type="entry name" value="F-BOX DOMAIN-CONTAINING PROTEIN"/>
    <property type="match status" value="1"/>
</dbReference>
<evidence type="ECO:0000313" key="3">
    <source>
        <dbReference type="Proteomes" id="UP000054270"/>
    </source>
</evidence>
<gene>
    <name evidence="2" type="ORF">HYPSUDRAFT_66396</name>
</gene>
<dbReference type="OrthoDB" id="288942at2759"/>
<sequence>MDGPRATENSPSDITSPMPPQVTASQHSLLAQLDANVFDPQAVCPLFCILPSEIRFEIYSLALLSYDDPARPYPLDEYYRRPGYTHYQLIATALLATCRRVYSETHDLVVAQTEHVFWARDKYRVAPTARSADPHKYFQCMTAEQRSAVRCVHVFGRLSWFNATHLPVLRALGVSPTLLKITHLYSNLEWSQGEMGADGAAEMILTMPRAELALQEMGRLERLEIEVEAMSDYEVQVEEASKAQFKRTFNLPKGRVLTTVGNEVTRARYMTNVEAIPVLDNVLFCYSWKRRYILGPAKFGFVVMRLVWTAKPRQGTPSGRVVRRKRKD</sequence>
<dbReference type="Proteomes" id="UP000054270">
    <property type="component" value="Unassembled WGS sequence"/>
</dbReference>
<dbReference type="PANTHER" id="PTHR42085:SF2">
    <property type="entry name" value="F-BOX DOMAIN-CONTAINING PROTEIN"/>
    <property type="match status" value="1"/>
</dbReference>
<protein>
    <submittedName>
        <fullName evidence="2">Uncharacterized protein</fullName>
    </submittedName>
</protein>
<name>A0A0D2PUB6_HYPSF</name>
<dbReference type="InterPro" id="IPR038883">
    <property type="entry name" value="AN11006-like"/>
</dbReference>
<dbReference type="STRING" id="945553.A0A0D2PUB6"/>
<evidence type="ECO:0000313" key="2">
    <source>
        <dbReference type="EMBL" id="KJA23180.1"/>
    </source>
</evidence>
<reference evidence="3" key="1">
    <citation type="submission" date="2014-04" db="EMBL/GenBank/DDBJ databases">
        <title>Evolutionary Origins and Diversification of the Mycorrhizal Mutualists.</title>
        <authorList>
            <consortium name="DOE Joint Genome Institute"/>
            <consortium name="Mycorrhizal Genomics Consortium"/>
            <person name="Kohler A."/>
            <person name="Kuo A."/>
            <person name="Nagy L.G."/>
            <person name="Floudas D."/>
            <person name="Copeland A."/>
            <person name="Barry K.W."/>
            <person name="Cichocki N."/>
            <person name="Veneault-Fourrey C."/>
            <person name="LaButti K."/>
            <person name="Lindquist E.A."/>
            <person name="Lipzen A."/>
            <person name="Lundell T."/>
            <person name="Morin E."/>
            <person name="Murat C."/>
            <person name="Riley R."/>
            <person name="Ohm R."/>
            <person name="Sun H."/>
            <person name="Tunlid A."/>
            <person name="Henrissat B."/>
            <person name="Grigoriev I.V."/>
            <person name="Hibbett D.S."/>
            <person name="Martin F."/>
        </authorList>
    </citation>
    <scope>NUCLEOTIDE SEQUENCE [LARGE SCALE GENOMIC DNA]</scope>
    <source>
        <strain evidence="3">FD-334 SS-4</strain>
    </source>
</reference>
<dbReference type="EMBL" id="KN817544">
    <property type="protein sequence ID" value="KJA23180.1"/>
    <property type="molecule type" value="Genomic_DNA"/>
</dbReference>
<proteinExistence type="predicted"/>
<evidence type="ECO:0000256" key="1">
    <source>
        <dbReference type="SAM" id="MobiDB-lite"/>
    </source>
</evidence>
<dbReference type="AlphaFoldDB" id="A0A0D2PUB6"/>
<keyword evidence="3" id="KW-1185">Reference proteome</keyword>